<dbReference type="Proteomes" id="UP000249260">
    <property type="component" value="Unassembled WGS sequence"/>
</dbReference>
<sequence>MSYEAIGPIWRVVRDRFQKTVAELGIPSWNRKSDRPPRAKRWAGLSTIQDCMPVKSRLSVKDLAPK</sequence>
<name>A0A328TV22_9BACL</name>
<accession>A0A328TV22</accession>
<dbReference type="RefSeq" id="WP_112885584.1">
    <property type="nucleotide sequence ID" value="NZ_QLUW01000007.1"/>
</dbReference>
<dbReference type="AlphaFoldDB" id="A0A328TV22"/>
<dbReference type="EMBL" id="QLUW01000007">
    <property type="protein sequence ID" value="RAP73442.1"/>
    <property type="molecule type" value="Genomic_DNA"/>
</dbReference>
<reference evidence="1 2" key="1">
    <citation type="submission" date="2018-06" db="EMBL/GenBank/DDBJ databases">
        <title>Paenibacillus montanisoli sp. nov., isolated from mountain area soil.</title>
        <authorList>
            <person name="Wu M."/>
        </authorList>
    </citation>
    <scope>NUCLEOTIDE SEQUENCE [LARGE SCALE GENOMIC DNA]</scope>
    <source>
        <strain evidence="1 2">RA17</strain>
    </source>
</reference>
<evidence type="ECO:0000313" key="2">
    <source>
        <dbReference type="Proteomes" id="UP000249260"/>
    </source>
</evidence>
<evidence type="ECO:0000313" key="1">
    <source>
        <dbReference type="EMBL" id="RAP73442.1"/>
    </source>
</evidence>
<gene>
    <name evidence="1" type="ORF">DL346_27470</name>
</gene>
<organism evidence="1 2">
    <name type="scientific">Paenibacillus montanisoli</name>
    <dbReference type="NCBI Taxonomy" id="2081970"/>
    <lineage>
        <taxon>Bacteria</taxon>
        <taxon>Bacillati</taxon>
        <taxon>Bacillota</taxon>
        <taxon>Bacilli</taxon>
        <taxon>Bacillales</taxon>
        <taxon>Paenibacillaceae</taxon>
        <taxon>Paenibacillus</taxon>
    </lineage>
</organism>
<protein>
    <submittedName>
        <fullName evidence="1">Uncharacterized protein</fullName>
    </submittedName>
</protein>
<dbReference type="OrthoDB" id="824606at2"/>
<proteinExistence type="predicted"/>
<keyword evidence="2" id="KW-1185">Reference proteome</keyword>
<comment type="caution">
    <text evidence="1">The sequence shown here is derived from an EMBL/GenBank/DDBJ whole genome shotgun (WGS) entry which is preliminary data.</text>
</comment>